<dbReference type="GeneID" id="25730215"/>
<sequence length="138" mass="14805">MAALSATLAKLMARGDPDWPRVALVVRQMAGAATSDAERLKVFEEAAQIMGSAPPLEGGAKGYPEREARWLAASCWNAGLARLRRGDRGGAAPLLRLGLDMLRHLPRWGAPDRAAMEELAAELLLHRSSTCGGFRVTT</sequence>
<dbReference type="PANTHER" id="PTHR40375">
    <property type="entry name" value="SPORULATION-SPECIFIC PROTEIN 22"/>
    <property type="match status" value="1"/>
</dbReference>
<name>A0A0D2M135_9CHLO</name>
<dbReference type="Proteomes" id="UP000054498">
    <property type="component" value="Unassembled WGS sequence"/>
</dbReference>
<organism evidence="1 2">
    <name type="scientific">Monoraphidium neglectum</name>
    <dbReference type="NCBI Taxonomy" id="145388"/>
    <lineage>
        <taxon>Eukaryota</taxon>
        <taxon>Viridiplantae</taxon>
        <taxon>Chlorophyta</taxon>
        <taxon>core chlorophytes</taxon>
        <taxon>Chlorophyceae</taxon>
        <taxon>CS clade</taxon>
        <taxon>Sphaeropleales</taxon>
        <taxon>Selenastraceae</taxon>
        <taxon>Monoraphidium</taxon>
    </lineage>
</organism>
<dbReference type="PANTHER" id="PTHR40375:SF2">
    <property type="entry name" value="SPORULATION-SPECIFIC PROTEIN 22"/>
    <property type="match status" value="1"/>
</dbReference>
<reference evidence="1 2" key="1">
    <citation type="journal article" date="2013" name="BMC Genomics">
        <title>Reconstruction of the lipid metabolism for the microalga Monoraphidium neglectum from its genome sequence reveals characteristics suitable for biofuel production.</title>
        <authorList>
            <person name="Bogen C."/>
            <person name="Al-Dilaimi A."/>
            <person name="Albersmeier A."/>
            <person name="Wichmann J."/>
            <person name="Grundmann M."/>
            <person name="Rupp O."/>
            <person name="Lauersen K.J."/>
            <person name="Blifernez-Klassen O."/>
            <person name="Kalinowski J."/>
            <person name="Goesmann A."/>
            <person name="Mussgnug J.H."/>
            <person name="Kruse O."/>
        </authorList>
    </citation>
    <scope>NUCLEOTIDE SEQUENCE [LARGE SCALE GENOMIC DNA]</scope>
    <source>
        <strain evidence="1 2">SAG 48.87</strain>
    </source>
</reference>
<dbReference type="InterPro" id="IPR039057">
    <property type="entry name" value="Spo22/ZIP4"/>
</dbReference>
<gene>
    <name evidence="1" type="ORF">MNEG_12815</name>
</gene>
<protein>
    <submittedName>
        <fullName evidence="1">Uncharacterized protein</fullName>
    </submittedName>
</protein>
<dbReference type="GO" id="GO:0090173">
    <property type="term" value="P:regulation of synaptonemal complex assembly"/>
    <property type="evidence" value="ECO:0007669"/>
    <property type="project" value="InterPro"/>
</dbReference>
<dbReference type="EMBL" id="KK103673">
    <property type="protein sequence ID" value="KIY95146.1"/>
    <property type="molecule type" value="Genomic_DNA"/>
</dbReference>
<dbReference type="KEGG" id="mng:MNEG_12815"/>
<dbReference type="STRING" id="145388.A0A0D2M135"/>
<dbReference type="OrthoDB" id="65716at2759"/>
<evidence type="ECO:0000313" key="1">
    <source>
        <dbReference type="EMBL" id="KIY95146.1"/>
    </source>
</evidence>
<dbReference type="RefSeq" id="XP_013894166.1">
    <property type="nucleotide sequence ID" value="XM_014038712.1"/>
</dbReference>
<dbReference type="AlphaFoldDB" id="A0A0D2M135"/>
<accession>A0A0D2M135</accession>
<proteinExistence type="predicted"/>
<keyword evidence="2" id="KW-1185">Reference proteome</keyword>
<evidence type="ECO:0000313" key="2">
    <source>
        <dbReference type="Proteomes" id="UP000054498"/>
    </source>
</evidence>